<sequence length="588" mass="64716">MAQNIGGSAFSPRSHGDQSLILNGVVENVLASSPGSVTPIFNKLSSKHNRRPSPTKGAGAHHSNDNSNNESVHEISNGIPIPVPGNNTQTQMGTTPDMSSMPSYYPLPHQMNQQFSTTPTQWCGYDMNGAYGTPPTSLFSSTPPQFFGYPSVTSPLANFGNLSVSSRQRHDSFGSNIAPISRVQNYTTSVPQQTPQNFVLVQSPPGSFGTSPTPFYYGTGGFGNMNMAQRAVAPPNAPVYAPQNSARAVYTNQPQGMPNGGMQGYPSPTGPPTQHTPANRRPPQIPGMNPHGRVSVVNSNASDKSSPARSQQLDDFRNSRLPHLQLSDLGKNVVEFARDQHGSRFIQQKLERTSNKEKQMIFEEVIKNAEQLMTDVFGNYVIQKFFEFGTPEQKDQLVDAIRGNVLKLALQMYGCRVIQKALESISSEQQMELLHEMDGQVLQCVKDQNGNHVVQKVIEKVEPPRLQFIIDSFITDKADSVCSLAKHPYGCRVIQRVLEHCSEEQKRPVLEHLHSNIDDLVLDQYGNYVIQHVIEHGSPSDRDCIVDAIKGDVLKHAQHKFASNVIEKCLTHGSNDHKNILISEVCGE</sequence>
<evidence type="ECO:0000313" key="11">
    <source>
        <dbReference type="WBParaSite" id="PDA_v2.g27970.t1"/>
    </source>
</evidence>
<keyword evidence="4" id="KW-0677">Repeat</keyword>
<evidence type="ECO:0000259" key="9">
    <source>
        <dbReference type="PROSITE" id="PS50303"/>
    </source>
</evidence>
<dbReference type="GO" id="GO:0005737">
    <property type="term" value="C:cytoplasm"/>
    <property type="evidence" value="ECO:0007669"/>
    <property type="project" value="UniProtKB-SubCell"/>
</dbReference>
<keyword evidence="5" id="KW-0221">Differentiation</keyword>
<feature type="region of interest" description="Disordered" evidence="8">
    <location>
        <begin position="251"/>
        <end position="316"/>
    </location>
</feature>
<dbReference type="PROSITE" id="PS50303">
    <property type="entry name" value="PUM_HD"/>
    <property type="match status" value="1"/>
</dbReference>
<evidence type="ECO:0000313" key="10">
    <source>
        <dbReference type="Proteomes" id="UP000887578"/>
    </source>
</evidence>
<dbReference type="Pfam" id="PF00806">
    <property type="entry name" value="PUF"/>
    <property type="match status" value="7"/>
</dbReference>
<evidence type="ECO:0000256" key="8">
    <source>
        <dbReference type="SAM" id="MobiDB-lite"/>
    </source>
</evidence>
<feature type="repeat" description="Pumilio" evidence="7">
    <location>
        <begin position="328"/>
        <end position="363"/>
    </location>
</feature>
<keyword evidence="3" id="KW-0963">Cytoplasm</keyword>
<dbReference type="SUPFAM" id="SSF48371">
    <property type="entry name" value="ARM repeat"/>
    <property type="match status" value="1"/>
</dbReference>
<evidence type="ECO:0000256" key="6">
    <source>
        <dbReference type="ARBA" id="ARBA00022884"/>
    </source>
</evidence>
<protein>
    <submittedName>
        <fullName evidence="11">PUM-HD domain-containing protein</fullName>
    </submittedName>
</protein>
<dbReference type="GO" id="GO:0030154">
    <property type="term" value="P:cell differentiation"/>
    <property type="evidence" value="ECO:0007669"/>
    <property type="project" value="UniProtKB-KW"/>
</dbReference>
<dbReference type="FunFam" id="1.25.10.10:FF:000004">
    <property type="entry name" value="Pumilio homolog 1 isoform 2"/>
    <property type="match status" value="1"/>
</dbReference>
<evidence type="ECO:0000256" key="1">
    <source>
        <dbReference type="ARBA" id="ARBA00004496"/>
    </source>
</evidence>
<reference evidence="11" key="1">
    <citation type="submission" date="2022-11" db="UniProtKB">
        <authorList>
            <consortium name="WormBaseParasite"/>
        </authorList>
    </citation>
    <scope>IDENTIFICATION</scope>
</reference>
<dbReference type="WBParaSite" id="PDA_v2.g27970.t1">
    <property type="protein sequence ID" value="PDA_v2.g27970.t1"/>
    <property type="gene ID" value="PDA_v2.g27970"/>
</dbReference>
<comment type="subcellular location">
    <subcellularLocation>
        <location evidence="1">Cytoplasm</location>
    </subcellularLocation>
</comment>
<dbReference type="PANTHER" id="PTHR12537:SF12">
    <property type="entry name" value="MATERNAL PROTEIN PUMILIO"/>
    <property type="match status" value="1"/>
</dbReference>
<dbReference type="GO" id="GO:0005634">
    <property type="term" value="C:nucleus"/>
    <property type="evidence" value="ECO:0007669"/>
    <property type="project" value="TreeGrafter"/>
</dbReference>
<feature type="repeat" description="Pumilio" evidence="7">
    <location>
        <begin position="400"/>
        <end position="435"/>
    </location>
</feature>
<evidence type="ECO:0000256" key="3">
    <source>
        <dbReference type="ARBA" id="ARBA00022490"/>
    </source>
</evidence>
<dbReference type="PANTHER" id="PTHR12537">
    <property type="entry name" value="RNA BINDING PROTEIN PUMILIO-RELATED"/>
    <property type="match status" value="1"/>
</dbReference>
<dbReference type="AlphaFoldDB" id="A0A914Q8T4"/>
<dbReference type="Gene3D" id="1.25.10.10">
    <property type="entry name" value="Leucine-rich Repeat Variant"/>
    <property type="match status" value="1"/>
</dbReference>
<dbReference type="PROSITE" id="PS50302">
    <property type="entry name" value="PUM"/>
    <property type="match status" value="7"/>
</dbReference>
<evidence type="ECO:0000256" key="2">
    <source>
        <dbReference type="ARBA" id="ARBA00022473"/>
    </source>
</evidence>
<dbReference type="Proteomes" id="UP000887578">
    <property type="component" value="Unplaced"/>
</dbReference>
<dbReference type="GO" id="GO:0003730">
    <property type="term" value="F:mRNA 3'-UTR binding"/>
    <property type="evidence" value="ECO:0007669"/>
    <property type="project" value="TreeGrafter"/>
</dbReference>
<dbReference type="InterPro" id="IPR033712">
    <property type="entry name" value="Pumilio_RNA-bd"/>
</dbReference>
<evidence type="ECO:0000256" key="7">
    <source>
        <dbReference type="PROSITE-ProRule" id="PRU00317"/>
    </source>
</evidence>
<feature type="region of interest" description="Disordered" evidence="8">
    <location>
        <begin position="41"/>
        <end position="89"/>
    </location>
</feature>
<dbReference type="InterPro" id="IPR033133">
    <property type="entry name" value="PUM-HD"/>
</dbReference>
<keyword evidence="10" id="KW-1185">Reference proteome</keyword>
<proteinExistence type="predicted"/>
<feature type="repeat" description="Pumilio" evidence="7">
    <location>
        <begin position="472"/>
        <end position="511"/>
    </location>
</feature>
<dbReference type="InterPro" id="IPR011989">
    <property type="entry name" value="ARM-like"/>
</dbReference>
<dbReference type="InterPro" id="IPR016024">
    <property type="entry name" value="ARM-type_fold"/>
</dbReference>
<dbReference type="GO" id="GO:0010608">
    <property type="term" value="P:post-transcriptional regulation of gene expression"/>
    <property type="evidence" value="ECO:0007669"/>
    <property type="project" value="TreeGrafter"/>
</dbReference>
<keyword evidence="2" id="KW-0217">Developmental protein</keyword>
<organism evidence="10 11">
    <name type="scientific">Panagrolaimus davidi</name>
    <dbReference type="NCBI Taxonomy" id="227884"/>
    <lineage>
        <taxon>Eukaryota</taxon>
        <taxon>Metazoa</taxon>
        <taxon>Ecdysozoa</taxon>
        <taxon>Nematoda</taxon>
        <taxon>Chromadorea</taxon>
        <taxon>Rhabditida</taxon>
        <taxon>Tylenchina</taxon>
        <taxon>Panagrolaimomorpha</taxon>
        <taxon>Panagrolaimoidea</taxon>
        <taxon>Panagrolaimidae</taxon>
        <taxon>Panagrolaimus</taxon>
    </lineage>
</organism>
<evidence type="ECO:0000256" key="4">
    <source>
        <dbReference type="ARBA" id="ARBA00022737"/>
    </source>
</evidence>
<evidence type="ECO:0000256" key="5">
    <source>
        <dbReference type="ARBA" id="ARBA00022782"/>
    </source>
</evidence>
<feature type="compositionally biased region" description="Polar residues" evidence="8">
    <location>
        <begin position="296"/>
        <end position="311"/>
    </location>
</feature>
<feature type="domain" description="PUM-HD" evidence="9">
    <location>
        <begin position="308"/>
        <end position="588"/>
    </location>
</feature>
<dbReference type="InterPro" id="IPR001313">
    <property type="entry name" value="Pumilio_RNA-bd_rpt"/>
</dbReference>
<feature type="repeat" description="Pumilio" evidence="7">
    <location>
        <begin position="512"/>
        <end position="547"/>
    </location>
</feature>
<name>A0A914Q8T4_9BILA</name>
<feature type="repeat" description="Pumilio" evidence="7">
    <location>
        <begin position="436"/>
        <end position="471"/>
    </location>
</feature>
<keyword evidence="6" id="KW-0694">RNA-binding</keyword>
<accession>A0A914Q8T4</accession>
<feature type="repeat" description="Pumilio" evidence="7">
    <location>
        <begin position="364"/>
        <end position="399"/>
    </location>
</feature>
<feature type="repeat" description="Pumilio" evidence="7">
    <location>
        <begin position="548"/>
        <end position="583"/>
    </location>
</feature>
<dbReference type="SMART" id="SM00025">
    <property type="entry name" value="Pumilio"/>
    <property type="match status" value="7"/>
</dbReference>
<dbReference type="CDD" id="cd07920">
    <property type="entry name" value="Pumilio"/>
    <property type="match status" value="1"/>
</dbReference>